<reference evidence="1 2" key="2">
    <citation type="submission" date="2018-11" db="EMBL/GenBank/DDBJ databases">
        <authorList>
            <consortium name="Pathogen Informatics"/>
        </authorList>
    </citation>
    <scope>NUCLEOTIDE SEQUENCE [LARGE SCALE GENOMIC DNA]</scope>
</reference>
<dbReference type="WBParaSite" id="GPUH_0000792501-mRNA-1">
    <property type="protein sequence ID" value="GPUH_0000792501-mRNA-1"/>
    <property type="gene ID" value="GPUH_0000792501"/>
</dbReference>
<organism evidence="3">
    <name type="scientific">Gongylonema pulchrum</name>
    <dbReference type="NCBI Taxonomy" id="637853"/>
    <lineage>
        <taxon>Eukaryota</taxon>
        <taxon>Metazoa</taxon>
        <taxon>Ecdysozoa</taxon>
        <taxon>Nematoda</taxon>
        <taxon>Chromadorea</taxon>
        <taxon>Rhabditida</taxon>
        <taxon>Spirurina</taxon>
        <taxon>Spiruromorpha</taxon>
        <taxon>Spiruroidea</taxon>
        <taxon>Gongylonematidae</taxon>
        <taxon>Gongylonema</taxon>
    </lineage>
</organism>
<evidence type="ECO:0000313" key="3">
    <source>
        <dbReference type="WBParaSite" id="GPUH_0000792501-mRNA-1"/>
    </source>
</evidence>
<evidence type="ECO:0000313" key="2">
    <source>
        <dbReference type="Proteomes" id="UP000271098"/>
    </source>
</evidence>
<dbReference type="EMBL" id="UYRT01021697">
    <property type="protein sequence ID" value="VDK60111.1"/>
    <property type="molecule type" value="Genomic_DNA"/>
</dbReference>
<dbReference type="AlphaFoldDB" id="A0A183DGS5"/>
<name>A0A183DGS5_9BILA</name>
<reference evidence="3" key="1">
    <citation type="submission" date="2016-06" db="UniProtKB">
        <authorList>
            <consortium name="WormBaseParasite"/>
        </authorList>
    </citation>
    <scope>IDENTIFICATION</scope>
</reference>
<accession>A0A183DGS5</accession>
<dbReference type="Proteomes" id="UP000271098">
    <property type="component" value="Unassembled WGS sequence"/>
</dbReference>
<keyword evidence="2" id="KW-1185">Reference proteome</keyword>
<sequence>MVSVKISIRMASMVGASTARVKSELFGIGSWKRATSLVAHWILIFRKFISLSTVNQPQDYSKISILMAIFFLSCHYQLK</sequence>
<evidence type="ECO:0000313" key="1">
    <source>
        <dbReference type="EMBL" id="VDK60111.1"/>
    </source>
</evidence>
<protein>
    <submittedName>
        <fullName evidence="3">Ovule protein</fullName>
    </submittedName>
</protein>
<gene>
    <name evidence="1" type="ORF">GPUH_LOCUS7916</name>
</gene>
<proteinExistence type="predicted"/>